<comment type="caution">
    <text evidence="2">The sequence shown here is derived from an EMBL/GenBank/DDBJ whole genome shotgun (WGS) entry which is preliminary data.</text>
</comment>
<dbReference type="Gene3D" id="3.40.309.10">
    <property type="entry name" value="Aldehyde Dehydrogenase, Chain A, domain 2"/>
    <property type="match status" value="1"/>
</dbReference>
<dbReference type="Proteomes" id="UP000009319">
    <property type="component" value="Unassembled WGS sequence"/>
</dbReference>
<name>K0Q565_9HYPH</name>
<evidence type="ECO:0000256" key="1">
    <source>
        <dbReference type="SAM" id="MobiDB-lite"/>
    </source>
</evidence>
<evidence type="ECO:0000313" key="2">
    <source>
        <dbReference type="EMBL" id="CCM79857.1"/>
    </source>
</evidence>
<dbReference type="EMBL" id="CANI01000072">
    <property type="protein sequence ID" value="CCM79857.1"/>
    <property type="molecule type" value="Genomic_DNA"/>
</dbReference>
<organism evidence="2 3">
    <name type="scientific">Rhizobium mesoamericanum STM3625</name>
    <dbReference type="NCBI Taxonomy" id="1211777"/>
    <lineage>
        <taxon>Bacteria</taxon>
        <taxon>Pseudomonadati</taxon>
        <taxon>Pseudomonadota</taxon>
        <taxon>Alphaproteobacteria</taxon>
        <taxon>Hyphomicrobiales</taxon>
        <taxon>Rhizobiaceae</taxon>
        <taxon>Rhizobium/Agrobacterium group</taxon>
        <taxon>Rhizobium</taxon>
    </lineage>
</organism>
<dbReference type="SUPFAM" id="SSF53720">
    <property type="entry name" value="ALDH-like"/>
    <property type="match status" value="1"/>
</dbReference>
<proteinExistence type="predicted"/>
<gene>
    <name evidence="2" type="ORF">BN77_p210024</name>
</gene>
<dbReference type="InterPro" id="IPR016163">
    <property type="entry name" value="Ald_DH_C"/>
</dbReference>
<dbReference type="InterPro" id="IPR016161">
    <property type="entry name" value="Ald_DH/histidinol_DH"/>
</dbReference>
<dbReference type="eggNOG" id="COG1012">
    <property type="taxonomic scope" value="Bacteria"/>
</dbReference>
<sequence>MRPNRCDTLTTVARGGAGGENQGQAGIFETTAGAFLSHKQLQEEVFGASALIVRCNDAKELRDVVEHLEGQLTIAMHIDQGDNDLARDLIPLLERKAGRLIVNGFGTGVEVSHAMVHGDPFPATSDVRTTSVGSLAIERFLRPVCYQALPRRTSPCAIKDGNASVPQRVDPKPEPR</sequence>
<evidence type="ECO:0000313" key="3">
    <source>
        <dbReference type="Proteomes" id="UP000009319"/>
    </source>
</evidence>
<dbReference type="STRING" id="1211777.BN77_p210024"/>
<protein>
    <submittedName>
        <fullName evidence="2">NADP-dependent fatty aldehyde dehydrogenase</fullName>
        <ecNumber evidence="2">1.2.1.4</ecNumber>
    </submittedName>
</protein>
<accession>K0Q565</accession>
<feature type="region of interest" description="Disordered" evidence="1">
    <location>
        <begin position="156"/>
        <end position="176"/>
    </location>
</feature>
<keyword evidence="3" id="KW-1185">Reference proteome</keyword>
<dbReference type="EC" id="1.2.1.4" evidence="2"/>
<dbReference type="HOGENOM" id="CLU_027555_2_1_5"/>
<keyword evidence="2" id="KW-0560">Oxidoreductase</keyword>
<dbReference type="GO" id="GO:0033721">
    <property type="term" value="F:aldehyde dehydrogenase (NADP+) activity"/>
    <property type="evidence" value="ECO:0007669"/>
    <property type="project" value="UniProtKB-EC"/>
</dbReference>
<reference evidence="2 3" key="1">
    <citation type="journal article" date="2013" name="Genome Announc.">
        <title>Draft Genome Sequence of Rhizobium mesoamericanum STM3625, a Nitrogen-Fixing Symbiont of Mimosa pudica Isolated in French Guiana (South America).</title>
        <authorList>
            <person name="Moulin L."/>
            <person name="Mornico D."/>
            <person name="Melkonian R."/>
            <person name="Klonowska A."/>
        </authorList>
    </citation>
    <scope>NUCLEOTIDE SEQUENCE [LARGE SCALE GENOMIC DNA]</scope>
    <source>
        <strain evidence="2 3">STM3625</strain>
    </source>
</reference>
<dbReference type="AlphaFoldDB" id="K0Q565"/>